<dbReference type="Gene3D" id="4.10.1000.10">
    <property type="entry name" value="Zinc finger, CCCH-type"/>
    <property type="match status" value="1"/>
</dbReference>
<dbReference type="GO" id="GO:0061630">
    <property type="term" value="F:ubiquitin protein ligase activity"/>
    <property type="evidence" value="ECO:0007669"/>
    <property type="project" value="InterPro"/>
</dbReference>
<dbReference type="InterPro" id="IPR000571">
    <property type="entry name" value="Znf_CCCH"/>
</dbReference>
<dbReference type="EMBL" id="AEOI02000008">
    <property type="protein sequence ID" value="ESW98911.1"/>
    <property type="molecule type" value="Genomic_DNA"/>
</dbReference>
<feature type="domain" description="C3H1-type" evidence="7">
    <location>
        <begin position="12"/>
        <end position="39"/>
    </location>
</feature>
<evidence type="ECO:0000259" key="7">
    <source>
        <dbReference type="PROSITE" id="PS50103"/>
    </source>
</evidence>
<organism evidence="8 9">
    <name type="scientific">Ogataea parapolymorpha (strain ATCC 26012 / BCRC 20466 / JCM 22074 / NRRL Y-7560 / DL-1)</name>
    <name type="common">Yeast</name>
    <name type="synonym">Hansenula polymorpha</name>
    <dbReference type="NCBI Taxonomy" id="871575"/>
    <lineage>
        <taxon>Eukaryota</taxon>
        <taxon>Fungi</taxon>
        <taxon>Dikarya</taxon>
        <taxon>Ascomycota</taxon>
        <taxon>Saccharomycotina</taxon>
        <taxon>Pichiomycetes</taxon>
        <taxon>Pichiales</taxon>
        <taxon>Pichiaceae</taxon>
        <taxon>Ogataea</taxon>
    </lineage>
</organism>
<dbReference type="AlphaFoldDB" id="W1QCZ4"/>
<dbReference type="Gene3D" id="1.20.120.1350">
    <property type="entry name" value="Pneumovirus matrix protein 2 (M2), zinc-binding domain"/>
    <property type="match status" value="1"/>
</dbReference>
<evidence type="ECO:0000256" key="6">
    <source>
        <dbReference type="SAM" id="MobiDB-lite"/>
    </source>
</evidence>
<keyword evidence="2" id="KW-0677">Repeat</keyword>
<evidence type="ECO:0000256" key="3">
    <source>
        <dbReference type="ARBA" id="ARBA00022771"/>
    </source>
</evidence>
<feature type="zinc finger region" description="C3H1-type" evidence="5">
    <location>
        <begin position="12"/>
        <end position="39"/>
    </location>
</feature>
<dbReference type="SUPFAM" id="SSF90229">
    <property type="entry name" value="CCCH zinc finger"/>
    <property type="match status" value="2"/>
</dbReference>
<proteinExistence type="predicted"/>
<dbReference type="GeneID" id="25773939"/>
<evidence type="ECO:0000256" key="5">
    <source>
        <dbReference type="PROSITE-ProRule" id="PRU00723"/>
    </source>
</evidence>
<accession>W1QCZ4</accession>
<dbReference type="Pfam" id="PF00642">
    <property type="entry name" value="zf-CCCH"/>
    <property type="match status" value="1"/>
</dbReference>
<dbReference type="PROSITE" id="PS50103">
    <property type="entry name" value="ZF_C3H1"/>
    <property type="match status" value="2"/>
</dbReference>
<gene>
    <name evidence="8" type="ORF">HPODL_04511</name>
</gene>
<evidence type="ECO:0000313" key="8">
    <source>
        <dbReference type="EMBL" id="ESW98911.1"/>
    </source>
</evidence>
<feature type="domain" description="C3H1-type" evidence="7">
    <location>
        <begin position="41"/>
        <end position="68"/>
    </location>
</feature>
<dbReference type="GO" id="GO:0000209">
    <property type="term" value="P:protein polyubiquitination"/>
    <property type="evidence" value="ECO:0007669"/>
    <property type="project" value="InterPro"/>
</dbReference>
<dbReference type="RefSeq" id="XP_013934794.1">
    <property type="nucleotide sequence ID" value="XM_014079319.1"/>
</dbReference>
<dbReference type="OrthoDB" id="3996767at2759"/>
<keyword evidence="4 5" id="KW-0862">Zinc</keyword>
<comment type="caution">
    <text evidence="8">The sequence shown here is derived from an EMBL/GenBank/DDBJ whole genome shotgun (WGS) entry which is preliminary data.</text>
</comment>
<dbReference type="InterPro" id="IPR045072">
    <property type="entry name" value="MKRN-like"/>
</dbReference>
<protein>
    <recommendedName>
        <fullName evidence="7">C3H1-type domain-containing protein</fullName>
    </recommendedName>
</protein>
<dbReference type="Proteomes" id="UP000008673">
    <property type="component" value="Unassembled WGS sequence"/>
</dbReference>
<feature type="compositionally biased region" description="Low complexity" evidence="6">
    <location>
        <begin position="83"/>
        <end position="101"/>
    </location>
</feature>
<keyword evidence="1 5" id="KW-0479">Metal-binding</keyword>
<evidence type="ECO:0000256" key="1">
    <source>
        <dbReference type="ARBA" id="ARBA00022723"/>
    </source>
</evidence>
<dbReference type="Pfam" id="PF18044">
    <property type="entry name" value="zf-CCCH_4"/>
    <property type="match status" value="1"/>
</dbReference>
<evidence type="ECO:0000256" key="2">
    <source>
        <dbReference type="ARBA" id="ARBA00022737"/>
    </source>
</evidence>
<feature type="region of interest" description="Disordered" evidence="6">
    <location>
        <begin position="72"/>
        <end position="104"/>
    </location>
</feature>
<dbReference type="PANTHER" id="PTHR11224">
    <property type="entry name" value="MAKORIN-RELATED"/>
    <property type="match status" value="1"/>
</dbReference>
<dbReference type="STRING" id="871575.W1QCZ4"/>
<dbReference type="HOGENOM" id="CLU_1332286_0_0_1"/>
<dbReference type="KEGG" id="opa:HPODL_04511"/>
<evidence type="ECO:0000256" key="4">
    <source>
        <dbReference type="ARBA" id="ARBA00022833"/>
    </source>
</evidence>
<evidence type="ECO:0000313" key="9">
    <source>
        <dbReference type="Proteomes" id="UP000008673"/>
    </source>
</evidence>
<dbReference type="eggNOG" id="KOG1039">
    <property type="taxonomic scope" value="Eukaryota"/>
</dbReference>
<keyword evidence="3 5" id="KW-0863">Zinc-finger</keyword>
<reference evidence="8 9" key="1">
    <citation type="journal article" date="2013" name="BMC Genomics">
        <title>Genome sequence and analysis of methylotrophic yeast Hansenula polymorpha DL1.</title>
        <authorList>
            <person name="Ravin N.V."/>
            <person name="Eldarov M.A."/>
            <person name="Kadnikov V.V."/>
            <person name="Beletsky A.V."/>
            <person name="Schneider J."/>
            <person name="Mardanova E.S."/>
            <person name="Smekalova E.M."/>
            <person name="Zvereva M.I."/>
            <person name="Dontsova O.A."/>
            <person name="Mardanov A.V."/>
            <person name="Skryabin K.G."/>
        </authorList>
    </citation>
    <scope>NUCLEOTIDE SEQUENCE [LARGE SCALE GENOMIC DNA]</scope>
    <source>
        <strain evidence="9">ATCC 26012 / BCRC 20466 / JCM 22074 / NRRL Y-7560 / DL-1</strain>
    </source>
</reference>
<dbReference type="SMART" id="SM00356">
    <property type="entry name" value="ZnF_C3H1"/>
    <property type="match status" value="2"/>
</dbReference>
<dbReference type="PANTHER" id="PTHR11224:SF10">
    <property type="entry name" value="IP09428P-RELATED"/>
    <property type="match status" value="1"/>
</dbReference>
<dbReference type="GO" id="GO:0008270">
    <property type="term" value="F:zinc ion binding"/>
    <property type="evidence" value="ECO:0007669"/>
    <property type="project" value="UniProtKB-KW"/>
</dbReference>
<sequence>MVEINKSPPNKNLSHVPCKFFKQGACQAGNSCPFSHSTESASETNVCKYFQKGNCRFGAKCALAHVLPDGRRVNSKSTKPARPRTSASSTSSETSEWSRPRLSLSGSPFTQSIWSYSTTGSPKELGPALYASFTTVDDTAVESDDNMDSLEDFVPGSLSELLTTEELRRRSKPADELVNERNEFREFRDRIDKGGRELWEMQFVME</sequence>
<name>W1QCZ4_OGAPD</name>
<dbReference type="InterPro" id="IPR036855">
    <property type="entry name" value="Znf_CCCH_sf"/>
</dbReference>
<dbReference type="InterPro" id="IPR041367">
    <property type="entry name" value="Znf-CCCH_4"/>
</dbReference>
<feature type="zinc finger region" description="C3H1-type" evidence="5">
    <location>
        <begin position="41"/>
        <end position="68"/>
    </location>
</feature>
<keyword evidence="9" id="KW-1185">Reference proteome</keyword>